<evidence type="ECO:0000313" key="3">
    <source>
        <dbReference type="Proteomes" id="UP000784294"/>
    </source>
</evidence>
<protein>
    <submittedName>
        <fullName evidence="2">Uncharacterized protein</fullName>
    </submittedName>
</protein>
<keyword evidence="3" id="KW-1185">Reference proteome</keyword>
<feature type="compositionally biased region" description="Basic and acidic residues" evidence="1">
    <location>
        <begin position="7"/>
        <end position="16"/>
    </location>
</feature>
<reference evidence="2" key="1">
    <citation type="submission" date="2018-11" db="EMBL/GenBank/DDBJ databases">
        <authorList>
            <consortium name="Pathogen Informatics"/>
        </authorList>
    </citation>
    <scope>NUCLEOTIDE SEQUENCE</scope>
</reference>
<gene>
    <name evidence="2" type="ORF">PXEA_LOCUS1610</name>
</gene>
<comment type="caution">
    <text evidence="2">The sequence shown here is derived from an EMBL/GenBank/DDBJ whole genome shotgun (WGS) entry which is preliminary data.</text>
</comment>
<dbReference type="EMBL" id="CAAALY010003294">
    <property type="protein sequence ID" value="VEL08170.1"/>
    <property type="molecule type" value="Genomic_DNA"/>
</dbReference>
<organism evidence="2 3">
    <name type="scientific">Protopolystoma xenopodis</name>
    <dbReference type="NCBI Taxonomy" id="117903"/>
    <lineage>
        <taxon>Eukaryota</taxon>
        <taxon>Metazoa</taxon>
        <taxon>Spiralia</taxon>
        <taxon>Lophotrochozoa</taxon>
        <taxon>Platyhelminthes</taxon>
        <taxon>Monogenea</taxon>
        <taxon>Polyopisthocotylea</taxon>
        <taxon>Polystomatidea</taxon>
        <taxon>Polystomatidae</taxon>
        <taxon>Protopolystoma</taxon>
    </lineage>
</organism>
<feature type="region of interest" description="Disordered" evidence="1">
    <location>
        <begin position="1"/>
        <end position="26"/>
    </location>
</feature>
<sequence>MVSGCYDVHHMTDKSSTRSHQGRKTVSRGLLRTLQQAKGQGNPPEVSGEANLRISLTRFLKRNESVIGALGGVSGRTLFSQDASELIDRFGWKTARDLYSALEEERWRM</sequence>
<proteinExistence type="predicted"/>
<accession>A0A448WC56</accession>
<evidence type="ECO:0000313" key="2">
    <source>
        <dbReference type="EMBL" id="VEL08170.1"/>
    </source>
</evidence>
<dbReference type="Proteomes" id="UP000784294">
    <property type="component" value="Unassembled WGS sequence"/>
</dbReference>
<evidence type="ECO:0000256" key="1">
    <source>
        <dbReference type="SAM" id="MobiDB-lite"/>
    </source>
</evidence>
<dbReference type="AlphaFoldDB" id="A0A448WC56"/>
<name>A0A448WC56_9PLAT</name>